<sequence length="396" mass="42067">MREIRRRIAETSAGIFVKPGFSPENPLWLLLICAFVAACNFQLPSPPPPTLYKYNVIPVGKGPSSLVSADFNQDGYQDIVSANSKDSTLTFLPGKGDGTFKIAQTISVHAEPTALAVGDFNQDGFPDIAVNSRGSDRFSIVFSSKEGFSPRLLSQKTGTVPLGMIVADLNNDGILDVATTLTFDKMEIYLGRGAGYFKKGASYLTGSRSFSGLAEDFDGDGIAEIVLATSSSNSSGIKLFQGNGDGTFSGPLTLAANRVPLSVIAHDMNQDGRNDLVFTAGQGDNMYLALSKGDGSFEAEQSFSGGGGPFGLTAGNFNDDDLPDVAVANSRSSNFSLIIRRKDGGFIFPTRDYIVDGGTPLAITSADYNDDGLLDVAVASNFKGTVEVYLQRRIFQ</sequence>
<dbReference type="PANTHER" id="PTHR44103:SF1">
    <property type="entry name" value="PROPROTEIN CONVERTASE P"/>
    <property type="match status" value="1"/>
</dbReference>
<dbReference type="Gene3D" id="2.130.10.130">
    <property type="entry name" value="Integrin alpha, N-terminal"/>
    <property type="match status" value="2"/>
</dbReference>
<dbReference type="PANTHER" id="PTHR44103">
    <property type="entry name" value="PROPROTEIN CONVERTASE P"/>
    <property type="match status" value="1"/>
</dbReference>
<keyword evidence="1" id="KW-0732">Signal</keyword>
<organism evidence="2 3">
    <name type="scientific">Candidatus Nitrohelix vancouverensis</name>
    <dbReference type="NCBI Taxonomy" id="2705534"/>
    <lineage>
        <taxon>Bacteria</taxon>
        <taxon>Pseudomonadati</taxon>
        <taxon>Nitrospinota/Tectimicrobiota group</taxon>
        <taxon>Nitrospinota</taxon>
        <taxon>Nitrospinia</taxon>
        <taxon>Nitrospinales</taxon>
        <taxon>Nitrospinaceae</taxon>
        <taxon>Candidatus Nitrohelix</taxon>
    </lineage>
</organism>
<evidence type="ECO:0000313" key="3">
    <source>
        <dbReference type="Proteomes" id="UP000594464"/>
    </source>
</evidence>
<dbReference type="Proteomes" id="UP000594464">
    <property type="component" value="Chromosome"/>
</dbReference>
<evidence type="ECO:0000313" key="2">
    <source>
        <dbReference type="EMBL" id="QPJ66171.1"/>
    </source>
</evidence>
<dbReference type="SUPFAM" id="SSF69318">
    <property type="entry name" value="Integrin alpha N-terminal domain"/>
    <property type="match status" value="1"/>
</dbReference>
<evidence type="ECO:0000256" key="1">
    <source>
        <dbReference type="ARBA" id="ARBA00022729"/>
    </source>
</evidence>
<reference evidence="3" key="1">
    <citation type="submission" date="2020-02" db="EMBL/GenBank/DDBJ databases">
        <title>Genomic and physiological characterization of two novel Nitrospinaceae genera.</title>
        <authorList>
            <person name="Mueller A.J."/>
            <person name="Jung M.-Y."/>
            <person name="Strachan C.R."/>
            <person name="Herbold C.W."/>
            <person name="Kirkegaard R.H."/>
            <person name="Daims H."/>
        </authorList>
    </citation>
    <scope>NUCLEOTIDE SEQUENCE [LARGE SCALE GENOMIC DNA]</scope>
</reference>
<dbReference type="InterPro" id="IPR028994">
    <property type="entry name" value="Integrin_alpha_N"/>
</dbReference>
<protein>
    <submittedName>
        <fullName evidence="2">VCBS repeat-containing protein</fullName>
    </submittedName>
</protein>
<gene>
    <name evidence="2" type="ORF">G3M78_12515</name>
</gene>
<dbReference type="KEGG" id="nva:G3M78_12515"/>
<dbReference type="EMBL" id="CP048620">
    <property type="protein sequence ID" value="QPJ66171.1"/>
    <property type="molecule type" value="Genomic_DNA"/>
</dbReference>
<proteinExistence type="predicted"/>
<accession>A0A7T0C437</accession>
<dbReference type="AlphaFoldDB" id="A0A7T0C437"/>
<dbReference type="InterPro" id="IPR013517">
    <property type="entry name" value="FG-GAP"/>
</dbReference>
<name>A0A7T0C437_9BACT</name>
<dbReference type="Pfam" id="PF13517">
    <property type="entry name" value="FG-GAP_3"/>
    <property type="match status" value="3"/>
</dbReference>